<dbReference type="PANTHER" id="PTHR37299:SF4">
    <property type="entry name" value="TRANSCRIPTIONAL REGULATOR"/>
    <property type="match status" value="1"/>
</dbReference>
<comment type="caution">
    <text evidence="2">The sequence shown here is derived from an EMBL/GenBank/DDBJ whole genome shotgun (WGS) entry which is preliminary data.</text>
</comment>
<proteinExistence type="predicted"/>
<reference evidence="2" key="1">
    <citation type="submission" date="2021-04" db="EMBL/GenBank/DDBJ databases">
        <title>Sinoanaerobacter chloroacetimidivorans sp. nov., an obligate anaerobic bacterium isolated from anaerobic sludge.</title>
        <authorList>
            <person name="Bao Y."/>
        </authorList>
    </citation>
    <scope>NUCLEOTIDE SEQUENCE</scope>
    <source>
        <strain evidence="2">BAD-6</strain>
    </source>
</reference>
<dbReference type="InterPro" id="IPR007492">
    <property type="entry name" value="LytTR_DNA-bd_dom"/>
</dbReference>
<dbReference type="GO" id="GO:0000156">
    <property type="term" value="F:phosphorelay response regulator activity"/>
    <property type="evidence" value="ECO:0007669"/>
    <property type="project" value="InterPro"/>
</dbReference>
<keyword evidence="2" id="KW-0238">DNA-binding</keyword>
<dbReference type="PROSITE" id="PS50930">
    <property type="entry name" value="HTH_LYTTR"/>
    <property type="match status" value="1"/>
</dbReference>
<dbReference type="Gene3D" id="2.40.50.1020">
    <property type="entry name" value="LytTr DNA-binding domain"/>
    <property type="match status" value="1"/>
</dbReference>
<evidence type="ECO:0000313" key="3">
    <source>
        <dbReference type="Proteomes" id="UP000675664"/>
    </source>
</evidence>
<evidence type="ECO:0000259" key="1">
    <source>
        <dbReference type="PROSITE" id="PS50930"/>
    </source>
</evidence>
<dbReference type="SMART" id="SM00850">
    <property type="entry name" value="LytTR"/>
    <property type="match status" value="1"/>
</dbReference>
<evidence type="ECO:0000313" key="2">
    <source>
        <dbReference type="EMBL" id="MBR0600365.1"/>
    </source>
</evidence>
<organism evidence="2 3">
    <name type="scientific">Sinanaerobacter chloroacetimidivorans</name>
    <dbReference type="NCBI Taxonomy" id="2818044"/>
    <lineage>
        <taxon>Bacteria</taxon>
        <taxon>Bacillati</taxon>
        <taxon>Bacillota</taxon>
        <taxon>Clostridia</taxon>
        <taxon>Peptostreptococcales</taxon>
        <taxon>Anaerovoracaceae</taxon>
        <taxon>Sinanaerobacter</taxon>
    </lineage>
</organism>
<gene>
    <name evidence="2" type="ORF">KCX82_21060</name>
</gene>
<accession>A0A8J7W7M1</accession>
<reference evidence="2" key="2">
    <citation type="submission" date="2021-04" db="EMBL/GenBank/DDBJ databases">
        <authorList>
            <person name="Liu J."/>
        </authorList>
    </citation>
    <scope>NUCLEOTIDE SEQUENCE</scope>
    <source>
        <strain evidence="2">BAD-6</strain>
    </source>
</reference>
<dbReference type="RefSeq" id="WP_227020481.1">
    <property type="nucleotide sequence ID" value="NZ_JAGSND010000025.1"/>
</dbReference>
<sequence length="145" mass="17010">MKIIIEEPNSEGEEEIIIRCRQMSSEILQLINAIKTQKQMVIGYENSNIHRINPMNIYYFEAVDNKVFIYCKEKVYESKLKLYEIEEVFSNSDFLRVAKSVILNIKKITYLSPAFSGRFEATLDNGEKTIISRQYVSDLKKKLRV</sequence>
<dbReference type="Pfam" id="PF04397">
    <property type="entry name" value="LytTR"/>
    <property type="match status" value="1"/>
</dbReference>
<feature type="domain" description="HTH LytTR-type" evidence="1">
    <location>
        <begin position="42"/>
        <end position="145"/>
    </location>
</feature>
<dbReference type="PANTHER" id="PTHR37299">
    <property type="entry name" value="TRANSCRIPTIONAL REGULATOR-RELATED"/>
    <property type="match status" value="1"/>
</dbReference>
<name>A0A8J7W7M1_9FIRM</name>
<dbReference type="GO" id="GO:0003677">
    <property type="term" value="F:DNA binding"/>
    <property type="evidence" value="ECO:0007669"/>
    <property type="project" value="UniProtKB-KW"/>
</dbReference>
<dbReference type="InterPro" id="IPR046947">
    <property type="entry name" value="LytR-like"/>
</dbReference>
<dbReference type="Proteomes" id="UP000675664">
    <property type="component" value="Unassembled WGS sequence"/>
</dbReference>
<keyword evidence="3" id="KW-1185">Reference proteome</keyword>
<dbReference type="EMBL" id="JAGSND010000025">
    <property type="protein sequence ID" value="MBR0600365.1"/>
    <property type="molecule type" value="Genomic_DNA"/>
</dbReference>
<dbReference type="AlphaFoldDB" id="A0A8J7W7M1"/>
<protein>
    <submittedName>
        <fullName evidence="2">LytTR family transcriptional regulator DNA-binding domain-containing protein</fullName>
    </submittedName>
</protein>